<dbReference type="RefSeq" id="WP_025911376.1">
    <property type="nucleotide sequence ID" value="NZ_KQ758664.1"/>
</dbReference>
<dbReference type="InterPro" id="IPR016181">
    <property type="entry name" value="Acyl_CoA_acyltransferase"/>
</dbReference>
<dbReference type="AlphaFoldDB" id="A0A0V8JJN7"/>
<dbReference type="GO" id="GO:0008999">
    <property type="term" value="F:protein-N-terminal-alanine acetyltransferase activity"/>
    <property type="evidence" value="ECO:0007669"/>
    <property type="project" value="TreeGrafter"/>
</dbReference>
<evidence type="ECO:0000259" key="1">
    <source>
        <dbReference type="PROSITE" id="PS51186"/>
    </source>
</evidence>
<gene>
    <name evidence="2" type="ORF">AS180_14210</name>
</gene>
<dbReference type="PANTHER" id="PTHR43792:SF9">
    <property type="entry name" value="RIBOSOMAL-PROTEIN-ALANINE ACETYLTRANSFERASE"/>
    <property type="match status" value="1"/>
</dbReference>
<dbReference type="Proteomes" id="UP000053681">
    <property type="component" value="Unassembled WGS sequence"/>
</dbReference>
<sequence length="176" mass="20554">MWQSLQGERICLTPIQLEHAPELFKIWSNQKVTEFMNIDSFCDEKQAREMIAFLQNLAKEQKALRYTIFHKEQAKIIGSCGFNQIDTHNQHVEIGYEIDEVFWGQGYGSEVVQQLVHYGFVSLDMVRVSAKVEPANKASIHLLEKNHFQYEGTLRKVEKSKGMFVDLCMYARIKYE</sequence>
<organism evidence="2 3">
    <name type="scientific">Priestia veravalensis</name>
    <dbReference type="NCBI Taxonomy" id="1414648"/>
    <lineage>
        <taxon>Bacteria</taxon>
        <taxon>Bacillati</taxon>
        <taxon>Bacillota</taxon>
        <taxon>Bacilli</taxon>
        <taxon>Bacillales</taxon>
        <taxon>Bacillaceae</taxon>
        <taxon>Priestia</taxon>
    </lineage>
</organism>
<name>A0A0V8JJN7_9BACI</name>
<dbReference type="PROSITE" id="PS51186">
    <property type="entry name" value="GNAT"/>
    <property type="match status" value="1"/>
</dbReference>
<reference evidence="2 3" key="1">
    <citation type="submission" date="2015-11" db="EMBL/GenBank/DDBJ databases">
        <title>Bacillus caseinolyticus sp nov.</title>
        <authorList>
            <person name="Dastager S.G."/>
            <person name="Mawlankar R."/>
        </authorList>
    </citation>
    <scope>NUCLEOTIDE SEQUENCE [LARGE SCALE GENOMIC DNA]</scope>
    <source>
        <strain evidence="2 3">SGD-V-76</strain>
    </source>
</reference>
<proteinExistence type="predicted"/>
<dbReference type="InterPro" id="IPR051531">
    <property type="entry name" value="N-acetyltransferase"/>
</dbReference>
<evidence type="ECO:0000313" key="2">
    <source>
        <dbReference type="EMBL" id="KSU87251.1"/>
    </source>
</evidence>
<dbReference type="SUPFAM" id="SSF55729">
    <property type="entry name" value="Acyl-CoA N-acyltransferases (Nat)"/>
    <property type="match status" value="1"/>
</dbReference>
<dbReference type="GO" id="GO:0005737">
    <property type="term" value="C:cytoplasm"/>
    <property type="evidence" value="ECO:0007669"/>
    <property type="project" value="TreeGrafter"/>
</dbReference>
<feature type="domain" description="N-acetyltransferase" evidence="1">
    <location>
        <begin position="10"/>
        <end position="174"/>
    </location>
</feature>
<dbReference type="InterPro" id="IPR000182">
    <property type="entry name" value="GNAT_dom"/>
</dbReference>
<accession>A0A0V8JJN7</accession>
<dbReference type="Pfam" id="PF13302">
    <property type="entry name" value="Acetyltransf_3"/>
    <property type="match status" value="1"/>
</dbReference>
<keyword evidence="3" id="KW-1185">Reference proteome</keyword>
<comment type="caution">
    <text evidence="2">The sequence shown here is derived from an EMBL/GenBank/DDBJ whole genome shotgun (WGS) entry which is preliminary data.</text>
</comment>
<protein>
    <recommendedName>
        <fullName evidence="1">N-acetyltransferase domain-containing protein</fullName>
    </recommendedName>
</protein>
<dbReference type="GeneID" id="93683119"/>
<dbReference type="PANTHER" id="PTHR43792">
    <property type="entry name" value="GNAT FAMILY, PUTATIVE (AFU_ORTHOLOGUE AFUA_3G00765)-RELATED-RELATED"/>
    <property type="match status" value="1"/>
</dbReference>
<dbReference type="EMBL" id="LNQP01000049">
    <property type="protein sequence ID" value="KSU87251.1"/>
    <property type="molecule type" value="Genomic_DNA"/>
</dbReference>
<evidence type="ECO:0000313" key="3">
    <source>
        <dbReference type="Proteomes" id="UP000053681"/>
    </source>
</evidence>
<dbReference type="Gene3D" id="3.40.630.30">
    <property type="match status" value="1"/>
</dbReference>